<comment type="subunit">
    <text evidence="2">Heterodimer of SbcC and SbcD.</text>
</comment>
<feature type="coiled-coil region" evidence="4">
    <location>
        <begin position="206"/>
        <end position="240"/>
    </location>
</feature>
<dbReference type="GO" id="GO:0016887">
    <property type="term" value="F:ATP hydrolysis activity"/>
    <property type="evidence" value="ECO:0007669"/>
    <property type="project" value="InterPro"/>
</dbReference>
<evidence type="ECO:0000256" key="4">
    <source>
        <dbReference type="SAM" id="Coils"/>
    </source>
</evidence>
<feature type="domain" description="Rad50/SbcC-type AAA" evidence="5">
    <location>
        <begin position="9"/>
        <end position="242"/>
    </location>
</feature>
<feature type="coiled-coil region" evidence="4">
    <location>
        <begin position="483"/>
        <end position="510"/>
    </location>
</feature>
<dbReference type="Gene3D" id="3.40.50.300">
    <property type="entry name" value="P-loop containing nucleotide triphosphate hydrolases"/>
    <property type="match status" value="2"/>
</dbReference>
<evidence type="ECO:0000256" key="1">
    <source>
        <dbReference type="ARBA" id="ARBA00006930"/>
    </source>
</evidence>
<dbReference type="PANTHER" id="PTHR32114:SF2">
    <property type="entry name" value="ABC TRANSPORTER ABCH.3"/>
    <property type="match status" value="1"/>
</dbReference>
<evidence type="ECO:0000313" key="6">
    <source>
        <dbReference type="EMBL" id="PXV89545.1"/>
    </source>
</evidence>
<evidence type="ECO:0000256" key="2">
    <source>
        <dbReference type="ARBA" id="ARBA00011322"/>
    </source>
</evidence>
<evidence type="ECO:0000256" key="3">
    <source>
        <dbReference type="ARBA" id="ARBA00013368"/>
    </source>
</evidence>
<dbReference type="AlphaFoldDB" id="A0A318EVP3"/>
<dbReference type="InterPro" id="IPR038729">
    <property type="entry name" value="Rad50/SbcC_AAA"/>
</dbReference>
<keyword evidence="4" id="KW-0175">Coiled coil</keyword>
<dbReference type="SUPFAM" id="SSF52540">
    <property type="entry name" value="P-loop containing nucleoside triphosphate hydrolases"/>
    <property type="match status" value="1"/>
</dbReference>
<accession>A0A318EVP3</accession>
<dbReference type="EMBL" id="QICS01000006">
    <property type="protein sequence ID" value="PXV89545.1"/>
    <property type="molecule type" value="Genomic_DNA"/>
</dbReference>
<comment type="similarity">
    <text evidence="1">Belongs to the SMC family. SbcC subfamily.</text>
</comment>
<gene>
    <name evidence="6" type="ORF">C8E03_106197</name>
</gene>
<organism evidence="6 7">
    <name type="scientific">Lachnotalea glycerini</name>
    <dbReference type="NCBI Taxonomy" id="1763509"/>
    <lineage>
        <taxon>Bacteria</taxon>
        <taxon>Bacillati</taxon>
        <taxon>Bacillota</taxon>
        <taxon>Clostridia</taxon>
        <taxon>Lachnospirales</taxon>
        <taxon>Lachnospiraceae</taxon>
        <taxon>Lachnotalea</taxon>
    </lineage>
</organism>
<dbReference type="Pfam" id="PF13476">
    <property type="entry name" value="AAA_23"/>
    <property type="match status" value="1"/>
</dbReference>
<reference evidence="6 7" key="1">
    <citation type="submission" date="2018-05" db="EMBL/GenBank/DDBJ databases">
        <title>Genomic Encyclopedia of Type Strains, Phase IV (KMG-IV): sequencing the most valuable type-strain genomes for metagenomic binning, comparative biology and taxonomic classification.</title>
        <authorList>
            <person name="Goeker M."/>
        </authorList>
    </citation>
    <scope>NUCLEOTIDE SEQUENCE [LARGE SCALE GENOMIC DNA]</scope>
    <source>
        <strain evidence="6 7">DSM 28816</strain>
    </source>
</reference>
<feature type="coiled-coil region" evidence="4">
    <location>
        <begin position="380"/>
        <end position="407"/>
    </location>
</feature>
<evidence type="ECO:0000259" key="5">
    <source>
        <dbReference type="Pfam" id="PF13476"/>
    </source>
</evidence>
<name>A0A318EVP3_9FIRM</name>
<dbReference type="Proteomes" id="UP000247523">
    <property type="component" value="Unassembled WGS sequence"/>
</dbReference>
<comment type="caution">
    <text evidence="6">The sequence shown here is derived from an EMBL/GenBank/DDBJ whole genome shotgun (WGS) entry which is preliminary data.</text>
</comment>
<protein>
    <recommendedName>
        <fullName evidence="3">Nuclease SbcCD subunit C</fullName>
    </recommendedName>
</protein>
<evidence type="ECO:0000313" key="7">
    <source>
        <dbReference type="Proteomes" id="UP000247523"/>
    </source>
</evidence>
<dbReference type="InterPro" id="IPR027417">
    <property type="entry name" value="P-loop_NTPase"/>
</dbReference>
<sequence length="799" mass="95061">MEKKCYISKLYICNFKPFVYETKTDKPYFTIDFRNDKKTSSMILSGPNGYGKTSIFQSIFFALTGTLETGEYVYGNRKLQEHMIINDLTKCCFVAIEFWDEIERTITLVRYSDKGNPGVLKKIEEAKDFKTFIIDGEFDFDDLLENNYEEKTRKDIADIFGEKNILEWIGRNYIQQEHEGDLILKADKKRVDFLSKFIDNETIECYKEMDQRAINTKKDIDILEAEIDDIKKRMKEEVKDISGEEPKCEKVFKKIEFIWDKNLYVDTEPFKEYIEHAKHIKEILDKAKEYRELRNRDLVRNIRNNEAFYKYYILNSYSPNSLNKYMGLCEKKKYLQNLLLEGDILWKDEVQEQYLSKESIDSLHLIRENRNSYLNSLNDKQFLYEQVENFRKQIKGHEDEVSNIFENQCPLCGKNYNGNIISLSQSIQQAEKIFEESSKIIDDSLEKNKQVWQTDYLKFKKNIERELNDEETDEKIYIDINSKEKFSNQIEILKTELVELNELMTVSELEIFIDNIKFNEYYKNVHEYPDVLKSFKKVVDSIFEMIEKKLVNEDTEKQDINMLVYEENKNKITHILKEELMNDKLKEKIIYLEWKQKQKLAHEYSVNKKIFDEKIVKYKELCIKSKKLEKVLKTKNDARKEYLNDLMKYLEIPLYIYSGKLIQTHQSGLGVYCFTGQNDELLTEFKMSTDKKDINKRLDVSHKFSMGQKNITNIALMLALKKIVKTNLDVFMIDDPCQSLDELNMASFVEIIKNEFNKTQLILSTHEDKIASYIKYKNGKAGKDMIMYNVQEELYTFTE</sequence>
<dbReference type="RefSeq" id="WP_110291233.1">
    <property type="nucleotide sequence ID" value="NZ_QICS01000006.1"/>
</dbReference>
<dbReference type="PANTHER" id="PTHR32114">
    <property type="entry name" value="ABC TRANSPORTER ABCH.3"/>
    <property type="match status" value="1"/>
</dbReference>
<dbReference type="GO" id="GO:0006302">
    <property type="term" value="P:double-strand break repair"/>
    <property type="evidence" value="ECO:0007669"/>
    <property type="project" value="InterPro"/>
</dbReference>
<proteinExistence type="inferred from homology"/>